<dbReference type="GO" id="GO:0016747">
    <property type="term" value="F:acyltransferase activity, transferring groups other than amino-acyl groups"/>
    <property type="evidence" value="ECO:0007669"/>
    <property type="project" value="InterPro"/>
</dbReference>
<dbReference type="RefSeq" id="WP_114562803.1">
    <property type="nucleotide sequence ID" value="NZ_CP031124.1"/>
</dbReference>
<dbReference type="Proteomes" id="UP000252182">
    <property type="component" value="Chromosome"/>
</dbReference>
<dbReference type="CDD" id="cd04301">
    <property type="entry name" value="NAT_SF"/>
    <property type="match status" value="1"/>
</dbReference>
<dbReference type="Gene3D" id="3.40.630.30">
    <property type="match status" value="1"/>
</dbReference>
<dbReference type="Pfam" id="PF00583">
    <property type="entry name" value="Acetyltransf_1"/>
    <property type="match status" value="1"/>
</dbReference>
<organism evidence="3 4">
    <name type="scientific">Ephemeroptericola cinctiostellae</name>
    <dbReference type="NCBI Taxonomy" id="2268024"/>
    <lineage>
        <taxon>Bacteria</taxon>
        <taxon>Pseudomonadati</taxon>
        <taxon>Pseudomonadota</taxon>
        <taxon>Betaproteobacteria</taxon>
        <taxon>Burkholderiales</taxon>
        <taxon>Burkholderiaceae</taxon>
        <taxon>Ephemeroptericola</taxon>
    </lineage>
</organism>
<keyword evidence="4" id="KW-1185">Reference proteome</keyword>
<protein>
    <recommendedName>
        <fullName evidence="2">N-acetyltransferase domain-containing protein</fullName>
    </recommendedName>
</protein>
<dbReference type="PROSITE" id="PS51186">
    <property type="entry name" value="GNAT"/>
    <property type="match status" value="1"/>
</dbReference>
<sequence>MKIRYTIGYNARDAKLVSILYNESFGQKFRLAIRNHEKRREVVHRLLNPRFCIAAYSGEHLLGVAGFQNAYGTLVEKATFRVLYQVLGFWSGLWATFILLFYNRYTQYDELLLDGIANDPQCRGQGVGRGLLQEVLRYARDNNYERVLVDVPDMTEKAKGLYLKHNFVIEPERGFVVWFKKQFRYLKSTRLVFDLKKWHKR</sequence>
<accession>A0A345DB91</accession>
<dbReference type="SUPFAM" id="SSF55729">
    <property type="entry name" value="Acyl-CoA N-acyltransferases (Nat)"/>
    <property type="match status" value="1"/>
</dbReference>
<keyword evidence="1" id="KW-0472">Membrane</keyword>
<feature type="transmembrane region" description="Helical" evidence="1">
    <location>
        <begin position="82"/>
        <end position="102"/>
    </location>
</feature>
<dbReference type="EMBL" id="CP031124">
    <property type="protein sequence ID" value="AXF85629.1"/>
    <property type="molecule type" value="Genomic_DNA"/>
</dbReference>
<dbReference type="KEGG" id="hyf:DTO96_101360"/>
<evidence type="ECO:0000256" key="1">
    <source>
        <dbReference type="SAM" id="Phobius"/>
    </source>
</evidence>
<proteinExistence type="predicted"/>
<dbReference type="InterPro" id="IPR000182">
    <property type="entry name" value="GNAT_dom"/>
</dbReference>
<dbReference type="OrthoDB" id="9789603at2"/>
<keyword evidence="1" id="KW-1133">Transmembrane helix</keyword>
<evidence type="ECO:0000259" key="2">
    <source>
        <dbReference type="PROSITE" id="PS51186"/>
    </source>
</evidence>
<reference evidence="4" key="1">
    <citation type="submission" date="2018-07" db="EMBL/GenBank/DDBJ databases">
        <authorList>
            <person name="Kim H."/>
        </authorList>
    </citation>
    <scope>NUCLEOTIDE SEQUENCE [LARGE SCALE GENOMIC DNA]</scope>
    <source>
        <strain evidence="4">F02</strain>
    </source>
</reference>
<keyword evidence="1" id="KW-0812">Transmembrane</keyword>
<feature type="domain" description="N-acetyltransferase" evidence="2">
    <location>
        <begin position="1"/>
        <end position="196"/>
    </location>
</feature>
<evidence type="ECO:0000313" key="4">
    <source>
        <dbReference type="Proteomes" id="UP000252182"/>
    </source>
</evidence>
<dbReference type="AlphaFoldDB" id="A0A345DB91"/>
<dbReference type="InterPro" id="IPR016181">
    <property type="entry name" value="Acyl_CoA_acyltransferase"/>
</dbReference>
<gene>
    <name evidence="3" type="ORF">DTO96_101360</name>
</gene>
<evidence type="ECO:0000313" key="3">
    <source>
        <dbReference type="EMBL" id="AXF85629.1"/>
    </source>
</evidence>
<name>A0A345DB91_9BURK</name>